<dbReference type="InterPro" id="IPR027640">
    <property type="entry name" value="Kinesin-like_fam"/>
</dbReference>
<dbReference type="InterPro" id="IPR036961">
    <property type="entry name" value="Kinesin_motor_dom_sf"/>
</dbReference>
<reference evidence="9" key="2">
    <citation type="submission" date="2025-08" db="UniProtKB">
        <authorList>
            <consortium name="RefSeq"/>
        </authorList>
    </citation>
    <scope>IDENTIFICATION</scope>
    <source>
        <tissue evidence="9">Adult</tissue>
    </source>
</reference>
<feature type="region of interest" description="Disordered" evidence="6">
    <location>
        <begin position="1372"/>
        <end position="1391"/>
    </location>
</feature>
<feature type="region of interest" description="Disordered" evidence="6">
    <location>
        <begin position="1498"/>
        <end position="1518"/>
    </location>
</feature>
<comment type="caution">
    <text evidence="5">Lacks conserved residue(s) required for the propagation of feature annotation.</text>
</comment>
<feature type="compositionally biased region" description="Polar residues" evidence="6">
    <location>
        <begin position="1335"/>
        <end position="1351"/>
    </location>
</feature>
<keyword evidence="3" id="KW-0067">ATP-binding</keyword>
<feature type="compositionally biased region" description="Low complexity" evidence="6">
    <location>
        <begin position="61"/>
        <end position="93"/>
    </location>
</feature>
<accession>A0ABM3J013</accession>
<evidence type="ECO:0000256" key="3">
    <source>
        <dbReference type="ARBA" id="ARBA00022840"/>
    </source>
</evidence>
<feature type="region of interest" description="Disordered" evidence="6">
    <location>
        <begin position="1"/>
        <end position="128"/>
    </location>
</feature>
<protein>
    <submittedName>
        <fullName evidence="9">Kinesin-like protein GA13060 isoform X1</fullName>
    </submittedName>
</protein>
<organism evidence="8 9">
    <name type="scientific">Bactrocera dorsalis</name>
    <name type="common">Oriental fruit fly</name>
    <name type="synonym">Dacus dorsalis</name>
    <dbReference type="NCBI Taxonomy" id="27457"/>
    <lineage>
        <taxon>Eukaryota</taxon>
        <taxon>Metazoa</taxon>
        <taxon>Ecdysozoa</taxon>
        <taxon>Arthropoda</taxon>
        <taxon>Hexapoda</taxon>
        <taxon>Insecta</taxon>
        <taxon>Pterygota</taxon>
        <taxon>Neoptera</taxon>
        <taxon>Endopterygota</taxon>
        <taxon>Diptera</taxon>
        <taxon>Brachycera</taxon>
        <taxon>Muscomorpha</taxon>
        <taxon>Tephritoidea</taxon>
        <taxon>Tephritidae</taxon>
        <taxon>Bactrocera</taxon>
        <taxon>Bactrocera</taxon>
    </lineage>
</organism>
<feature type="compositionally biased region" description="Low complexity" evidence="6">
    <location>
        <begin position="505"/>
        <end position="530"/>
    </location>
</feature>
<feature type="compositionally biased region" description="Low complexity" evidence="6">
    <location>
        <begin position="565"/>
        <end position="585"/>
    </location>
</feature>
<dbReference type="GeneID" id="105228778"/>
<feature type="compositionally biased region" description="Low complexity" evidence="6">
    <location>
        <begin position="115"/>
        <end position="124"/>
    </location>
</feature>
<name>A0ABM3J013_BACDO</name>
<feature type="compositionally biased region" description="Polar residues" evidence="6">
    <location>
        <begin position="1617"/>
        <end position="1632"/>
    </location>
</feature>
<feature type="compositionally biased region" description="Basic residues" evidence="6">
    <location>
        <begin position="1"/>
        <end position="14"/>
    </location>
</feature>
<evidence type="ECO:0000256" key="5">
    <source>
        <dbReference type="PROSITE-ProRule" id="PRU00283"/>
    </source>
</evidence>
<feature type="region of interest" description="Disordered" evidence="6">
    <location>
        <begin position="420"/>
        <end position="610"/>
    </location>
</feature>
<evidence type="ECO:0000256" key="4">
    <source>
        <dbReference type="ARBA" id="ARBA00023212"/>
    </source>
</evidence>
<sequence length="2069" mass="223809">MLQRTKSARNRKSSGRCSDGDSSANEAPVFASVHRARHNGAGSSSAARRDVPQKATACGGHQQRQSYHQYQQQRKLQHQLQQQQQQQQHQQQSVGIENSSAAQKLAKTTRNWNEQQQQQQQLQQPSTVDTATKQSIAVSMPQSLVAATAANHGRPAMQQINANGGPQRDVSPTKASRIPLQQQQHNQVQPNFNQISKTATNLLNDIYERHLLNQTTFQAEHSQERPQQTQQQPQQQQQQTNKLQQQPHLQPRHHLQQQRFLAARQVGQEVELNFASSTAQQQRNQQHAQQSPRHFLSFGNQQAHQHSFGTQEGGNSALATFVPIHGSSKQHVAQKPVHFLKLPPPPPLAAPPTNAGGQNESVPPKEFGSYTSYQQHFQFSDAYVEPVDSRKHFLLQSDAASTANPPPPPAPLNHVYETIKERPPMPPPKNVRTAEAGGEDEAPPLPPSRQLKKRLVAAAVAKVGGNKRTTTTANTSQSKMDAGQLGGNGKLNSKLLPMQPPAYVAPPAAGPAKQSIPKQQPQQQQYNSQQRTKADGEQRPYLYQQLRERQQQQQQQASTLKTTAQRQPQHHSQQQQQQHQRPNHPQVREHPLGAHADQHGAQKLQSQPQQLQQFTNTNNSQQKPVENMITQSAVALTTTKATVHATSTPSAPLTTANSNSICATSIDVTDSSVELMLQQAGLLHSHATSLTAHSGGGGGSGGANKAPQTAYNNNANHTAGIGNNNSNNISNLHPIRPTALPIVFEEDTGEFQDVLVLEEDGTAKLPYRHGKIEVRLETAQAMAAAAYYARAAQKLAQTHNSTKSRTAELPNASARNGGFCGALQRAPPPMPPGLARRLANKENYGIGKVKVMLRVSDAHTDTEHPHFMAVDKKKRQVTLTDPSAASAVAASTSQERGPMVAAPKMFAFDSLFTAEDQQSDICASALSEVIPAVLEGSDGCLLTIGYPNSGQPKTMLGGVNPPTELGAIPCAISWLYKGINERRQKSGARFSVRVSALGVSATKPDSSSKDLLAAHATESDDSPGVYLRDDFLGGPTELRAPTAERAALFLDAALAGRPQGGLEPAMIFTLHVYQYSLSRKGGVAGGRSRLHLIDLGGCANRNGGLPLSGIGNILLAILSGQRHPPNKDHPLTPLLKDCLAPLTCHVAIMAHVMHTQSHTDALTTIQLASRIHRMRRRKHRFPMPSDKTGVGGLAAGVNGGHQSTGSSAGSGADPSSSELSADTVIYMGPSDDATDGEHPPVYLPSLSSGDNRCVMSKALKGSGLEKQQQSPAKSAAGTLKKTAAQKVPQSPTINASSRNGSLKRGHVNSPTPAQQQQQAPQVSTVNADQQQQQQFFSPVHSTKSLTHSASSPKIVAGSLRHPGMAGMMCSKGSNVPSPKGSPLRRPGVGGGASVAAAAADALDCPGSPMRKISEEQWIDGPRVSRAKVAEARHLMREVNHVKQCETWIDGPKSQSARSLTAGNLPTAPSQVQGYGFMDSHKKSMIRQWVENQTSQVFQSTSAASSPTHGAGNAAHRDQQAQHLRNITYHMSQLKQKSLDAPEDLYATSTRQLQHQQHSVLQPQLQQQHSLPLEQQFLLCASEAELAQAIAMGLSTAVSTTNASAPAEIRGSKALYHQRQSSATGSLGLTQQTAKDETDLHSTHSHTGYGTISQQIYAHGSAAASEHGVVVGGQQSDRQADCDEDQDSGPSEVPPALPLIEPLGSREISHESLHRILSRHVSRESLYQQQQQREQQQELLRHEELQQNAPSRQSSHHFSQHSMGMSDCGLQVTEEEIARTMGGEHPLAALSHVDNMSIVSSFNMAGDAFSDCAMGERTRNQFDQLARLREIFTSQLAMAEVTPVFRSCDMGSVYSEPAYRFNTGPGSVCSEPPYRPPSPRQPSRSPSQGSLPSLNGIMQIAGMEQYASLRHPDGASDPNLPKVEKPFVLEHEDICEVDEKSALLSPSKRPSLEKEHLPGVGVATVPTSSQTQLPLLPLNTSCEAYDSGHDSSTPRTSKHSGISRRAESGYHSVATARDSDESSFTSGLSKEHHNRITMVKKKRQDKGLCNWLMNPFTCTYPETEGEISDF</sequence>
<dbReference type="InterPro" id="IPR027417">
    <property type="entry name" value="P-loop_NTPase"/>
</dbReference>
<feature type="compositionally biased region" description="Polar residues" evidence="6">
    <location>
        <begin position="706"/>
        <end position="717"/>
    </location>
</feature>
<feature type="domain" description="Kinesin motor" evidence="7">
    <location>
        <begin position="848"/>
        <end position="1174"/>
    </location>
</feature>
<reference evidence="8" key="1">
    <citation type="submission" date="2025-05" db="UniProtKB">
        <authorList>
            <consortium name="RefSeq"/>
        </authorList>
    </citation>
    <scope>NUCLEOTIDE SEQUENCE [LARGE SCALE GENOMIC DNA]</scope>
</reference>
<keyword evidence="4" id="KW-0206">Cytoskeleton</keyword>
<dbReference type="PANTHER" id="PTHR21608">
    <property type="entry name" value="KINESIN-LIKE PROTEIN CG14535"/>
    <property type="match status" value="1"/>
</dbReference>
<dbReference type="RefSeq" id="XP_049302572.1">
    <property type="nucleotide sequence ID" value="XM_049446615.1"/>
</dbReference>
<feature type="region of interest" description="Disordered" evidence="6">
    <location>
        <begin position="1175"/>
        <end position="1352"/>
    </location>
</feature>
<feature type="region of interest" description="Disordered" evidence="6">
    <location>
        <begin position="1665"/>
        <end position="1698"/>
    </location>
</feature>
<feature type="region of interest" description="Disordered" evidence="6">
    <location>
        <begin position="693"/>
        <end position="719"/>
    </location>
</feature>
<dbReference type="InterPro" id="IPR001752">
    <property type="entry name" value="Kinesin_motor_dom"/>
</dbReference>
<feature type="compositionally biased region" description="Basic and acidic residues" evidence="6">
    <location>
        <begin position="586"/>
        <end position="600"/>
    </location>
</feature>
<feature type="compositionally biased region" description="Polar residues" evidence="6">
    <location>
        <begin position="469"/>
        <end position="479"/>
    </location>
</feature>
<dbReference type="Proteomes" id="UP001652620">
    <property type="component" value="Chromosome 1"/>
</dbReference>
<evidence type="ECO:0000256" key="6">
    <source>
        <dbReference type="SAM" id="MobiDB-lite"/>
    </source>
</evidence>
<feature type="compositionally biased region" description="Low complexity" evidence="6">
    <location>
        <begin position="456"/>
        <end position="468"/>
    </location>
</feature>
<feature type="compositionally biased region" description="Low complexity" evidence="6">
    <location>
        <begin position="227"/>
        <end position="249"/>
    </location>
</feature>
<feature type="compositionally biased region" description="Low complexity" evidence="6">
    <location>
        <begin position="1880"/>
        <end position="1892"/>
    </location>
</feature>
<feature type="compositionally biased region" description="Low complexity" evidence="6">
    <location>
        <begin position="1312"/>
        <end position="1321"/>
    </location>
</feature>
<feature type="compositionally biased region" description="Polar residues" evidence="6">
    <location>
        <begin position="94"/>
        <end position="114"/>
    </location>
</feature>
<evidence type="ECO:0000256" key="1">
    <source>
        <dbReference type="ARBA" id="ARBA00004245"/>
    </source>
</evidence>
<feature type="region of interest" description="Disordered" evidence="6">
    <location>
        <begin position="157"/>
        <end position="190"/>
    </location>
</feature>
<dbReference type="PANTHER" id="PTHR21608:SF7">
    <property type="entry name" value="KINESIN-LIKE PROTEIN CG14535"/>
    <property type="match status" value="1"/>
</dbReference>
<feature type="compositionally biased region" description="Gly residues" evidence="6">
    <location>
        <begin position="1189"/>
        <end position="1199"/>
    </location>
</feature>
<feature type="region of interest" description="Disordered" evidence="6">
    <location>
        <begin position="1984"/>
        <end position="2029"/>
    </location>
</feature>
<dbReference type="Gene3D" id="3.40.850.10">
    <property type="entry name" value="Kinesin motor domain"/>
    <property type="match status" value="1"/>
</dbReference>
<feature type="compositionally biased region" description="Low complexity" evidence="6">
    <location>
        <begin position="181"/>
        <end position="190"/>
    </location>
</feature>
<evidence type="ECO:0000313" key="8">
    <source>
        <dbReference type="Proteomes" id="UP001652620"/>
    </source>
</evidence>
<comment type="subcellular location">
    <subcellularLocation>
        <location evidence="1">Cytoplasm</location>
        <location evidence="1">Cytoskeleton</location>
    </subcellularLocation>
</comment>
<keyword evidence="4" id="KW-0963">Cytoplasm</keyword>
<feature type="region of interest" description="Disordered" evidence="6">
    <location>
        <begin position="1866"/>
        <end position="1893"/>
    </location>
</feature>
<evidence type="ECO:0000259" key="7">
    <source>
        <dbReference type="PROSITE" id="PS50067"/>
    </source>
</evidence>
<gene>
    <name evidence="9" type="primary">LOC105228778</name>
</gene>
<evidence type="ECO:0000256" key="2">
    <source>
        <dbReference type="ARBA" id="ARBA00022741"/>
    </source>
</evidence>
<proteinExistence type="inferred from homology"/>
<keyword evidence="8" id="KW-1185">Reference proteome</keyword>
<comment type="similarity">
    <text evidence="5">Belongs to the TRAFAC class myosin-kinesin ATPase superfamily. Kinesin family.</text>
</comment>
<dbReference type="Pfam" id="PF00225">
    <property type="entry name" value="Kinesin"/>
    <property type="match status" value="1"/>
</dbReference>
<feature type="region of interest" description="Disordered" evidence="6">
    <location>
        <begin position="798"/>
        <end position="824"/>
    </location>
</feature>
<feature type="region of interest" description="Disordered" evidence="6">
    <location>
        <begin position="218"/>
        <end position="257"/>
    </location>
</feature>
<feature type="compositionally biased region" description="Low complexity" evidence="6">
    <location>
        <begin position="1200"/>
        <end position="1217"/>
    </location>
</feature>
<keyword evidence="2" id="KW-0547">Nucleotide-binding</keyword>
<dbReference type="SUPFAM" id="SSF52540">
    <property type="entry name" value="P-loop containing nucleoside triphosphate hydrolases"/>
    <property type="match status" value="1"/>
</dbReference>
<feature type="compositionally biased region" description="Polar residues" evidence="6">
    <location>
        <begin position="1498"/>
        <end position="1507"/>
    </location>
</feature>
<dbReference type="SMART" id="SM00129">
    <property type="entry name" value="KISc"/>
    <property type="match status" value="1"/>
</dbReference>
<dbReference type="PROSITE" id="PS50067">
    <property type="entry name" value="KINESIN_MOTOR_2"/>
    <property type="match status" value="1"/>
</dbReference>
<feature type="compositionally biased region" description="Low complexity" evidence="6">
    <location>
        <begin position="539"/>
        <end position="556"/>
    </location>
</feature>
<feature type="compositionally biased region" description="Polar residues" evidence="6">
    <location>
        <begin position="1287"/>
        <end position="1300"/>
    </location>
</feature>
<feature type="region of interest" description="Disordered" evidence="6">
    <location>
        <begin position="1616"/>
        <end position="1646"/>
    </location>
</feature>
<evidence type="ECO:0000313" key="9">
    <source>
        <dbReference type="RefSeq" id="XP_049302572.1"/>
    </source>
</evidence>
<feature type="region of interest" description="Disordered" evidence="6">
    <location>
        <begin position="338"/>
        <end position="362"/>
    </location>
</feature>